<sequence length="93" mass="10054">MPRFCVVIAAASSPRPSRREMVGSNTPVGGVDVRDGAGRQQARGKRGRHDEVDLHRARTRGGRADQRHQPLHIGPQAGQLQAQRHARPAAGIP</sequence>
<proteinExistence type="predicted"/>
<organism evidence="2 3">
    <name type="scientific">Diploscapter pachys</name>
    <dbReference type="NCBI Taxonomy" id="2018661"/>
    <lineage>
        <taxon>Eukaryota</taxon>
        <taxon>Metazoa</taxon>
        <taxon>Ecdysozoa</taxon>
        <taxon>Nematoda</taxon>
        <taxon>Chromadorea</taxon>
        <taxon>Rhabditida</taxon>
        <taxon>Rhabditina</taxon>
        <taxon>Rhabditomorpha</taxon>
        <taxon>Rhabditoidea</taxon>
        <taxon>Rhabditidae</taxon>
        <taxon>Diploscapter</taxon>
    </lineage>
</organism>
<name>A0A2A2M5D7_9BILA</name>
<keyword evidence="3" id="KW-1185">Reference proteome</keyword>
<feature type="region of interest" description="Disordered" evidence="1">
    <location>
        <begin position="12"/>
        <end position="93"/>
    </location>
</feature>
<gene>
    <name evidence="2" type="ORF">WR25_15573</name>
</gene>
<evidence type="ECO:0000313" key="2">
    <source>
        <dbReference type="EMBL" id="PAV93632.1"/>
    </source>
</evidence>
<feature type="compositionally biased region" description="Basic and acidic residues" evidence="1">
    <location>
        <begin position="48"/>
        <end position="68"/>
    </location>
</feature>
<dbReference type="Proteomes" id="UP000218231">
    <property type="component" value="Unassembled WGS sequence"/>
</dbReference>
<dbReference type="AlphaFoldDB" id="A0A2A2M5D7"/>
<evidence type="ECO:0000256" key="1">
    <source>
        <dbReference type="SAM" id="MobiDB-lite"/>
    </source>
</evidence>
<evidence type="ECO:0000313" key="3">
    <source>
        <dbReference type="Proteomes" id="UP000218231"/>
    </source>
</evidence>
<protein>
    <submittedName>
        <fullName evidence="2">Uncharacterized protein</fullName>
    </submittedName>
</protein>
<dbReference type="EMBL" id="LIAE01004879">
    <property type="protein sequence ID" value="PAV93632.1"/>
    <property type="molecule type" value="Genomic_DNA"/>
</dbReference>
<accession>A0A2A2M5D7</accession>
<reference evidence="2 3" key="1">
    <citation type="journal article" date="2017" name="Curr. Biol.">
        <title>Genome architecture and evolution of a unichromosomal asexual nematode.</title>
        <authorList>
            <person name="Fradin H."/>
            <person name="Zegar C."/>
            <person name="Gutwein M."/>
            <person name="Lucas J."/>
            <person name="Kovtun M."/>
            <person name="Corcoran D."/>
            <person name="Baugh L.R."/>
            <person name="Kiontke K."/>
            <person name="Gunsalus K."/>
            <person name="Fitch D.H."/>
            <person name="Piano F."/>
        </authorList>
    </citation>
    <scope>NUCLEOTIDE SEQUENCE [LARGE SCALE GENOMIC DNA]</scope>
    <source>
        <strain evidence="2">PF1309</strain>
    </source>
</reference>
<comment type="caution">
    <text evidence="2">The sequence shown here is derived from an EMBL/GenBank/DDBJ whole genome shotgun (WGS) entry which is preliminary data.</text>
</comment>